<keyword evidence="1" id="KW-1133">Transmembrane helix</keyword>
<feature type="transmembrane region" description="Helical" evidence="1">
    <location>
        <begin position="39"/>
        <end position="58"/>
    </location>
</feature>
<keyword evidence="4" id="KW-1185">Reference proteome</keyword>
<geneLocation type="plasmid" evidence="3 4">
    <name>pXCEL01</name>
</geneLocation>
<keyword evidence="3" id="KW-0614">Plasmid</keyword>
<dbReference type="AlphaFoldDB" id="D1C0T7"/>
<gene>
    <name evidence="3" type="ORF">Xcel_3404</name>
</gene>
<proteinExistence type="predicted"/>
<organism evidence="3 4">
    <name type="scientific">Xylanimonas cellulosilytica (strain DSM 15894 / JCM 12276 / CECT 5975 / KCTC 9989 / LMG 20990 / NBRC 107835 / XIL07)</name>
    <dbReference type="NCBI Taxonomy" id="446471"/>
    <lineage>
        <taxon>Bacteria</taxon>
        <taxon>Bacillati</taxon>
        <taxon>Actinomycetota</taxon>
        <taxon>Actinomycetes</taxon>
        <taxon>Micrococcales</taxon>
        <taxon>Promicromonosporaceae</taxon>
        <taxon>Xylanimonas</taxon>
    </lineage>
</organism>
<keyword evidence="1" id="KW-0812">Transmembrane</keyword>
<name>D1C0T7_XYLCX</name>
<dbReference type="Gene3D" id="1.20.120.1220">
    <property type="match status" value="1"/>
</dbReference>
<dbReference type="Proteomes" id="UP000002255">
    <property type="component" value="Plasmid pXCEL01"/>
</dbReference>
<feature type="transmembrane region" description="Helical" evidence="1">
    <location>
        <begin position="94"/>
        <end position="111"/>
    </location>
</feature>
<dbReference type="EMBL" id="CP001822">
    <property type="protein sequence ID" value="ACZ32403.1"/>
    <property type="molecule type" value="Genomic_DNA"/>
</dbReference>
<feature type="transmembrane region" description="Helical" evidence="1">
    <location>
        <begin position="118"/>
        <end position="139"/>
    </location>
</feature>
<protein>
    <submittedName>
        <fullName evidence="3">Peptidase A24A prepilin type IV</fullName>
    </submittedName>
</protein>
<feature type="transmembrane region" description="Helical" evidence="1">
    <location>
        <begin position="189"/>
        <end position="208"/>
    </location>
</feature>
<evidence type="ECO:0000256" key="1">
    <source>
        <dbReference type="SAM" id="Phobius"/>
    </source>
</evidence>
<evidence type="ECO:0000313" key="4">
    <source>
        <dbReference type="Proteomes" id="UP000002255"/>
    </source>
</evidence>
<sequence length="212" mass="21515">MSWWVLAGAITGALAGVAGWHRLRTGTYRRDDDVARLPLKHAWVLVPLAAAGGAVAGLTSGPLRAAAWLYLVVGAAIIWIDLDVHRIPDAITRWWAPALAAVLLVSAAITGQWEILGWAAAGAGVLGGLFFVLALVSSMGLGDVKLAAITGLLLGPLGWSGLLTAALAAFLLPALAALVLLARGAGRRAHLAFGPGIVAGAAVAMTLATSAT</sequence>
<reference evidence="3 4" key="1">
    <citation type="journal article" date="2010" name="Stand. Genomic Sci.">
        <title>Complete genome sequence of Xylanimonas cellulosilytica type strain (XIL07).</title>
        <authorList>
            <person name="Foster B."/>
            <person name="Pukall R."/>
            <person name="Abt B."/>
            <person name="Nolan M."/>
            <person name="Glavina Del Rio T."/>
            <person name="Chen F."/>
            <person name="Lucas S."/>
            <person name="Tice H."/>
            <person name="Pitluck S."/>
            <person name="Cheng J.-F."/>
            <person name="Chertkov O."/>
            <person name="Brettin T."/>
            <person name="Han C."/>
            <person name="Detter J.C."/>
            <person name="Bruce D."/>
            <person name="Goodwin L."/>
            <person name="Ivanova N."/>
            <person name="Mavromatis K."/>
            <person name="Pati A."/>
            <person name="Mikhailova N."/>
            <person name="Chen A."/>
            <person name="Palaniappan K."/>
            <person name="Land M."/>
            <person name="Hauser L."/>
            <person name="Chang Y.-J."/>
            <person name="Jeffries C.D."/>
            <person name="Chain P."/>
            <person name="Rohde M."/>
            <person name="Goeker M."/>
            <person name="Bristow J."/>
            <person name="Eisen J.A."/>
            <person name="Markowitz V."/>
            <person name="Hugenholtz P."/>
            <person name="Kyrpides N.C."/>
            <person name="Klenk H.-P."/>
            <person name="Lapidus A."/>
        </authorList>
    </citation>
    <scope>NUCLEOTIDE SEQUENCE [LARGE SCALE GENOMIC DNA]</scope>
    <source>
        <strain evidence="4">DSM 15894 / CECT 5975 / LMG 20990 / XIL07</strain>
        <plasmid evidence="4">Plasmid pXCEL01</plasmid>
    </source>
</reference>
<dbReference type="GO" id="GO:0016020">
    <property type="term" value="C:membrane"/>
    <property type="evidence" value="ECO:0007669"/>
    <property type="project" value="InterPro"/>
</dbReference>
<feature type="domain" description="Prepilin type IV endopeptidase peptidase" evidence="2">
    <location>
        <begin position="69"/>
        <end position="176"/>
    </location>
</feature>
<evidence type="ECO:0000259" key="2">
    <source>
        <dbReference type="Pfam" id="PF01478"/>
    </source>
</evidence>
<dbReference type="Pfam" id="PF01478">
    <property type="entry name" value="Peptidase_A24"/>
    <property type="match status" value="1"/>
</dbReference>
<feature type="transmembrane region" description="Helical" evidence="1">
    <location>
        <begin position="159"/>
        <end position="182"/>
    </location>
</feature>
<dbReference type="KEGG" id="xce:Xcel_3404"/>
<evidence type="ECO:0000313" key="3">
    <source>
        <dbReference type="EMBL" id="ACZ32403.1"/>
    </source>
</evidence>
<keyword evidence="1" id="KW-0472">Membrane</keyword>
<dbReference type="OrthoDB" id="2087435at2"/>
<feature type="transmembrane region" description="Helical" evidence="1">
    <location>
        <begin position="65"/>
        <end position="82"/>
    </location>
</feature>
<dbReference type="HOGENOM" id="CLU_057101_2_1_11"/>
<dbReference type="InterPro" id="IPR000045">
    <property type="entry name" value="Prepilin_IV_endopep_pep"/>
</dbReference>
<accession>D1C0T7</accession>
<dbReference type="RefSeq" id="WP_012880143.1">
    <property type="nucleotide sequence ID" value="NC_013531.1"/>
</dbReference>
<dbReference type="eggNOG" id="COG1989">
    <property type="taxonomic scope" value="Bacteria"/>
</dbReference>
<dbReference type="GO" id="GO:0004190">
    <property type="term" value="F:aspartic-type endopeptidase activity"/>
    <property type="evidence" value="ECO:0007669"/>
    <property type="project" value="InterPro"/>
</dbReference>